<reference evidence="1" key="1">
    <citation type="submission" date="2020-06" db="EMBL/GenBank/DDBJ databases">
        <authorList>
            <person name="Li T."/>
            <person name="Hu X."/>
            <person name="Zhang T."/>
            <person name="Song X."/>
            <person name="Zhang H."/>
            <person name="Dai N."/>
            <person name="Sheng W."/>
            <person name="Hou X."/>
            <person name="Wei L."/>
        </authorList>
    </citation>
    <scope>NUCLEOTIDE SEQUENCE</scope>
    <source>
        <strain evidence="1">KEN1</strain>
        <tissue evidence="1">Leaf</tissue>
    </source>
</reference>
<dbReference type="PANTHER" id="PTHR36607:SF23">
    <property type="entry name" value="AMINOTRANSFERASE-LIKE PLANT MOBILE DOMAIN-CONTAINING PROTEIN"/>
    <property type="match status" value="1"/>
</dbReference>
<organism evidence="1">
    <name type="scientific">Sesamum latifolium</name>
    <dbReference type="NCBI Taxonomy" id="2727402"/>
    <lineage>
        <taxon>Eukaryota</taxon>
        <taxon>Viridiplantae</taxon>
        <taxon>Streptophyta</taxon>
        <taxon>Embryophyta</taxon>
        <taxon>Tracheophyta</taxon>
        <taxon>Spermatophyta</taxon>
        <taxon>Magnoliopsida</taxon>
        <taxon>eudicotyledons</taxon>
        <taxon>Gunneridae</taxon>
        <taxon>Pentapetalae</taxon>
        <taxon>asterids</taxon>
        <taxon>lamiids</taxon>
        <taxon>Lamiales</taxon>
        <taxon>Pedaliaceae</taxon>
        <taxon>Sesamum</taxon>
    </lineage>
</organism>
<proteinExistence type="predicted"/>
<dbReference type="AlphaFoldDB" id="A0AAW2UE77"/>
<gene>
    <name evidence="1" type="ORF">Slati_3400500</name>
</gene>
<protein>
    <recommendedName>
        <fullName evidence="2">Aminotransferase-like plant mobile domain-containing protein</fullName>
    </recommendedName>
</protein>
<sequence>MSCLYDEVIPSALQLTGNDEKGDKFILCSNKYLLYAYRLLQNIVKVTKYHSPPPRKENKTVQPKSTLNSLSNIESNEKWSTADETLFSKLSIKGNFKEETYLVAYLACWLCVFVLPNKDVNSIRPSTFKMASTMASDQRVSLAIPALASIY</sequence>
<evidence type="ECO:0008006" key="2">
    <source>
        <dbReference type="Google" id="ProtNLM"/>
    </source>
</evidence>
<reference evidence="1" key="2">
    <citation type="journal article" date="2024" name="Plant">
        <title>Genomic evolution and insights into agronomic trait innovations of Sesamum species.</title>
        <authorList>
            <person name="Miao H."/>
            <person name="Wang L."/>
            <person name="Qu L."/>
            <person name="Liu H."/>
            <person name="Sun Y."/>
            <person name="Le M."/>
            <person name="Wang Q."/>
            <person name="Wei S."/>
            <person name="Zheng Y."/>
            <person name="Lin W."/>
            <person name="Duan Y."/>
            <person name="Cao H."/>
            <person name="Xiong S."/>
            <person name="Wang X."/>
            <person name="Wei L."/>
            <person name="Li C."/>
            <person name="Ma Q."/>
            <person name="Ju M."/>
            <person name="Zhao R."/>
            <person name="Li G."/>
            <person name="Mu C."/>
            <person name="Tian Q."/>
            <person name="Mei H."/>
            <person name="Zhang T."/>
            <person name="Gao T."/>
            <person name="Zhang H."/>
        </authorList>
    </citation>
    <scope>NUCLEOTIDE SEQUENCE</scope>
    <source>
        <strain evidence="1">KEN1</strain>
    </source>
</reference>
<name>A0AAW2UE77_9LAMI</name>
<dbReference type="EMBL" id="JACGWN010000012">
    <property type="protein sequence ID" value="KAL0415686.1"/>
    <property type="molecule type" value="Genomic_DNA"/>
</dbReference>
<comment type="caution">
    <text evidence="1">The sequence shown here is derived from an EMBL/GenBank/DDBJ whole genome shotgun (WGS) entry which is preliminary data.</text>
</comment>
<dbReference type="PANTHER" id="PTHR36607">
    <property type="entry name" value="1,2-DIHYDROXY-3-KETO-5-METHYLTHIOPENTENE DIOXYGENASE 4"/>
    <property type="match status" value="1"/>
</dbReference>
<accession>A0AAW2UE77</accession>
<evidence type="ECO:0000313" key="1">
    <source>
        <dbReference type="EMBL" id="KAL0415686.1"/>
    </source>
</evidence>